<proteinExistence type="predicted"/>
<gene>
    <name evidence="1" type="ORF">Cdeb_01612</name>
</gene>
<comment type="caution">
    <text evidence="1">The sequence shown here is derived from an EMBL/GenBank/DDBJ whole genome shotgun (WGS) entry which is preliminary data.</text>
</comment>
<sequence length="342" mass="37947">MQKVRPAGIRPAFSRRMNRLWTEEEGKGRFFLWAPDAVLLWVRKTGLRPPALRMTRALIFPSPVGMGTAFGDPLFSLFLIEKNRTSGSGDPGDRFSAPTSASQAETFAVRLPPKAAGCSSGNGLKPWQRLWRRDEDPSLLLHPSKRTSPAISLSLKTGSLLIAFVHTPPLPLHTILKKGKGVGFFVFRVHVSSLHQARRQAGRHPDAGRISAQGNHHPCQPFPCVFAAIPESGELRLSLVLGIRLGIGHRHRSRCDRIVVPHSVLVIAPRPVKFAHLINASAGPCLTVLPGTITHFRQKTEMFFYPGKNRFPGLLAPLFPAIRIDILKAIWIWPHFTNIMKV</sequence>
<evidence type="ECO:0000313" key="2">
    <source>
        <dbReference type="Proteomes" id="UP000286235"/>
    </source>
</evidence>
<evidence type="ECO:0000313" key="1">
    <source>
        <dbReference type="EMBL" id="RKO61297.1"/>
    </source>
</evidence>
<accession>A0A420VCE8</accession>
<reference evidence="1 2" key="1">
    <citation type="submission" date="2013-12" db="EMBL/GenBank/DDBJ databases">
        <title>Genome and proteome characterization of Caldibacillus debilis GB1 derived from a cellulolytic aero-tolerant co-culture.</title>
        <authorList>
            <person name="Wushke S.T."/>
            <person name="Zhang X."/>
            <person name="Fristensky B."/>
            <person name="Wilkins J.A."/>
            <person name="Levin D.B."/>
            <person name="Sparling R."/>
        </authorList>
    </citation>
    <scope>NUCLEOTIDE SEQUENCE [LARGE SCALE GENOMIC DNA]</scope>
    <source>
        <strain evidence="1 2">GB1</strain>
    </source>
</reference>
<dbReference type="AlphaFoldDB" id="A0A420VCE8"/>
<dbReference type="EMBL" id="AZRV01000045">
    <property type="protein sequence ID" value="RKO61297.1"/>
    <property type="molecule type" value="Genomic_DNA"/>
</dbReference>
<keyword evidence="2" id="KW-1185">Reference proteome</keyword>
<name>A0A420VCE8_9BACI</name>
<organism evidence="1 2">
    <name type="scientific">Caldibacillus debilis GB1</name>
    <dbReference type="NCBI Taxonomy" id="1339248"/>
    <lineage>
        <taxon>Bacteria</taxon>
        <taxon>Bacillati</taxon>
        <taxon>Bacillota</taxon>
        <taxon>Bacilli</taxon>
        <taxon>Bacillales</taxon>
        <taxon>Bacillaceae</taxon>
        <taxon>Caldibacillus</taxon>
    </lineage>
</organism>
<protein>
    <submittedName>
        <fullName evidence="1">Uncharacterized protein</fullName>
    </submittedName>
</protein>
<dbReference type="Proteomes" id="UP000286235">
    <property type="component" value="Unassembled WGS sequence"/>
</dbReference>